<dbReference type="Gene3D" id="1.10.287.1490">
    <property type="match status" value="1"/>
</dbReference>
<feature type="region of interest" description="Disordered" evidence="2">
    <location>
        <begin position="285"/>
        <end position="316"/>
    </location>
</feature>
<feature type="compositionally biased region" description="Low complexity" evidence="2">
    <location>
        <begin position="708"/>
        <end position="717"/>
    </location>
</feature>
<feature type="compositionally biased region" description="Polar residues" evidence="2">
    <location>
        <begin position="2235"/>
        <end position="2246"/>
    </location>
</feature>
<dbReference type="EMBL" id="LSYV01000083">
    <property type="protein sequence ID" value="KXZ43719.1"/>
    <property type="molecule type" value="Genomic_DNA"/>
</dbReference>
<reference evidence="4" key="1">
    <citation type="journal article" date="2016" name="Nat. Commun.">
        <title>The Gonium pectorale genome demonstrates co-option of cell cycle regulation during the evolution of multicellularity.</title>
        <authorList>
            <person name="Hanschen E.R."/>
            <person name="Marriage T.N."/>
            <person name="Ferris P.J."/>
            <person name="Hamaji T."/>
            <person name="Toyoda A."/>
            <person name="Fujiyama A."/>
            <person name="Neme R."/>
            <person name="Noguchi H."/>
            <person name="Minakuchi Y."/>
            <person name="Suzuki M."/>
            <person name="Kawai-Toyooka H."/>
            <person name="Smith D.R."/>
            <person name="Sparks H."/>
            <person name="Anderson J."/>
            <person name="Bakaric R."/>
            <person name="Luria V."/>
            <person name="Karger A."/>
            <person name="Kirschner M.W."/>
            <person name="Durand P.M."/>
            <person name="Michod R.E."/>
            <person name="Nozaki H."/>
            <person name="Olson B.J."/>
        </authorList>
    </citation>
    <scope>NUCLEOTIDE SEQUENCE [LARGE SCALE GENOMIC DNA]</scope>
    <source>
        <strain evidence="4">NIES-2863</strain>
    </source>
</reference>
<feature type="region of interest" description="Disordered" evidence="2">
    <location>
        <begin position="235"/>
        <end position="257"/>
    </location>
</feature>
<feature type="region of interest" description="Disordered" evidence="2">
    <location>
        <begin position="1987"/>
        <end position="2008"/>
    </location>
</feature>
<evidence type="ECO:0000313" key="4">
    <source>
        <dbReference type="Proteomes" id="UP000075714"/>
    </source>
</evidence>
<proteinExistence type="predicted"/>
<feature type="coiled-coil region" evidence="1">
    <location>
        <begin position="1134"/>
        <end position="1161"/>
    </location>
</feature>
<evidence type="ECO:0000256" key="1">
    <source>
        <dbReference type="SAM" id="Coils"/>
    </source>
</evidence>
<dbReference type="PANTHER" id="PTHR43941">
    <property type="entry name" value="STRUCTURAL MAINTENANCE OF CHROMOSOMES PROTEIN 2"/>
    <property type="match status" value="1"/>
</dbReference>
<feature type="region of interest" description="Disordered" evidence="2">
    <location>
        <begin position="756"/>
        <end position="811"/>
    </location>
</feature>
<evidence type="ECO:0000313" key="3">
    <source>
        <dbReference type="EMBL" id="KXZ43719.1"/>
    </source>
</evidence>
<feature type="compositionally biased region" description="Basic and acidic residues" evidence="2">
    <location>
        <begin position="1049"/>
        <end position="1060"/>
    </location>
</feature>
<feature type="compositionally biased region" description="Acidic residues" evidence="2">
    <location>
        <begin position="16"/>
        <end position="25"/>
    </location>
</feature>
<dbReference type="PANTHER" id="PTHR43941:SF1">
    <property type="entry name" value="STRUCTURAL MAINTENANCE OF CHROMOSOMES PROTEIN 2"/>
    <property type="match status" value="1"/>
</dbReference>
<gene>
    <name evidence="3" type="ORF">GPECTOR_82g253</name>
</gene>
<feature type="coiled-coil region" evidence="1">
    <location>
        <begin position="1336"/>
        <end position="1720"/>
    </location>
</feature>
<feature type="region of interest" description="Disordered" evidence="2">
    <location>
        <begin position="417"/>
        <end position="452"/>
    </location>
</feature>
<feature type="compositionally biased region" description="Low complexity" evidence="2">
    <location>
        <begin position="2393"/>
        <end position="2408"/>
    </location>
</feature>
<dbReference type="Proteomes" id="UP000075714">
    <property type="component" value="Unassembled WGS sequence"/>
</dbReference>
<keyword evidence="1" id="KW-0175">Coiled coil</keyword>
<feature type="compositionally biased region" description="Gly residues" evidence="2">
    <location>
        <begin position="664"/>
        <end position="683"/>
    </location>
</feature>
<comment type="caution">
    <text evidence="3">The sequence shown here is derived from an EMBL/GenBank/DDBJ whole genome shotgun (WGS) entry which is preliminary data.</text>
</comment>
<sequence length="2457" mass="255108">MLPGLGLVPIVLDADADEDGLDDEDREHQAGRGDVIIEEEHSDVSNDVPREDSLSDEAPYQQAARDGGSDSGSPPAEPTNEGDYADVHSPFPPFMATAAENLADEALRDMLAGLVGWDAPFAPATGASAAAADDEDAVAATDGAALYGIDGVDARRSGMSVPPGGLNISEAQLQDIIQQAVHGMAFEQLLSDEDIVEDVDDEDEEDLVAEYELYRQPWLAHFDGETDAEPVEPAEPIVGLEPPQEQEQRGEPYEDNDDERYVPELEAHEALEPADEREGLYELEPGAAEPDNAPGAAEPVHEPAAPDSDAGGKAYELGTMGAGELEMDGVGQQVEPAVDSDNIEDASPEEYLSSSEDEEPEPAGAAVGAPAVLAVGVRAADTEAFATASHPAMQLNPLFEEAADEHLPTVGVVDATREAPEGVDDEEYQLDDSMDDADDSAGGDGGEPASILGMLGSLRYGTSAAGGEPAGGSASAGLKASSSAAPTPGEVGSNIAGFTSGTSFLTSLSSEPDDGSRIRVLGQPPGGSAASLPLPRSRYSLPEPTWPSLDPDHVSAEPPAAQSAPLPPMRGTDLGGPSAQAKRATTLSLSSSLPSPFAGSVLDLNNTPSLAGGGGAIAGTATAGGGGVGLGSTIRMSSQSLSAIRQAALQAESQRQAEFMAERLGGGGLGRPGRAGVAGGASGLSGLHPFSAGGSENDEGGLNRTSRRSSGSPSSTGYANVGPEEQKSGGGVSDEDMADLEDLLRDRAIIQPRYPTDAKRNVHVHDEDDGLDDGVPSRTVHVPKFGRRSGGGGSSGGGSREPQSHHRRSTDAVDLEVLSAPGESAPQPPARSLLAMRKSDDGNLPLPVASNSPRSMSSGSSSDSLRTSSSAQSVADERLVDELEALREELGQKTTLVAGLRGELRKYTELAAQGLDSTARLPLYRDVLAQAQMQIARSGGPAPPDLRDAQELLQGKEVLDAGTEKVMLIKLQKLVAWGCEAAWKASSAQQHARFMEQQVAHARAAWEAERAELNHALELARSASPPGSVAGGSSFSETSASGGAGGEHLSADSEGLRRQLEASQEEAAAARAQVSDLESVVASLSADVRKLRGELRRSRDGSSDSSGHSSVAAGGGSGAAAASHADSLAWAMERQMLLKTITSLQQELEESQAAAEAVAAATAVASPHASSGAATRGLGTEDEDVKKAALYDAMLERVEQLRGEREAALGEAAALRKQLEAALAAAAEERADLHARLDAAGAARDAAHARHRAELEQLESELAAARRALLERGAEMASDLAEREAAHAALLTKVSELERTLEARTAEANVVAESHRELAALLAEQLAAGAVQDAELRELRQRLADTEARLAESEALASEVDGLQYKLEAKTKELLQAQSQLADVQAAITPLQAEAAALQAQVSELQALLAGTQSDKAGAEVRAAESRAEATAAAARAAAASAALAAVQAELEEAREQLQAYKRQAASREDEILQAHEDTATIRARSEAASAALEASRGEVMELRSHAEVLRAEARELRAALSAAEGARDRLQASCEQLEGELEAQRSLAGLRGERIAELNAALLEMEERYNCAQAAADTAAEAAGAAVEAAAEAKAALAEAQAAQQAAQEALQEQVAELQRQLTEAAEQREGVERREADLRRRLADAMEEHERAEQQLTHMEVQLEAAKCTAEELRGEEAVRLESLALLKERLQEALAERGELREAVAALRQQLDAAARAEAARSLTPKQTSTSGLLSSSSSGELRGLRDEKARLQADMTRLQVELGRVKAAAADAAEGAAQRSEQLQQELEGLGQQSTATAATAAALAEAESRVEALQQQLHVARSELQTVAVELSMKGELLAAKDRSLATLQETVDALKVALQATQHAGTGAITPSAAGAMDERVNDAAELHLQQYRATVAALQCKFADSELTIRRLEQQVTLLEKRLAASSGGARASGEVAADGQRPRQLHELDGLLADLRLQLTAKDQEVARLLDELDAARRRSVGRNGSTSPTPGPGSGSGAAISAGVVSMATVSELQSQNMQLRSLSEDLNARYQSKKETVRRLRAQLVAEQQRHTEEGARDMKRLDAAYQRLSRLATDLGSALRRCITLDLQPLSATSLTTNGHTQFGGNDLVADINTLAALLARQGAALVESLETALEQAAGAREERQLIAAQLAHRQAALDELRFQLSRSEGAGGGESLGTSGIGALGGTGSQVSVQLGTSIAAEMRQAIASAVANRAQAVPGGSHTVTASGASQFSPGAAPRPFTKLGQPSTASLAQDMAFLSSQQAGVRSTLHQIERSPAPFAQPRSPKSYSPGGAGFATGNTPSFGPSLISVTRTGGSTGAVDLVAGGAAAKRGSSYLGLWSGADKTTDHHQYSASGGATGATASNTNLNIAPRSPHRPQSASAAVGSYSGYGASSPRGARDTAGTVPAMSPTHVPLSKNRGVTGYPSAVGSGAVSAAWPGGFLR</sequence>
<feature type="region of interest" description="Disordered" evidence="2">
    <location>
        <begin position="839"/>
        <end position="875"/>
    </location>
</feature>
<feature type="region of interest" description="Disordered" evidence="2">
    <location>
        <begin position="339"/>
        <end position="365"/>
    </location>
</feature>
<feature type="region of interest" description="Disordered" evidence="2">
    <location>
        <begin position="465"/>
        <end position="587"/>
    </location>
</feature>
<feature type="coiled-coil region" evidence="1">
    <location>
        <begin position="1191"/>
        <end position="1275"/>
    </location>
</feature>
<keyword evidence="4" id="KW-1185">Reference proteome</keyword>
<feature type="compositionally biased region" description="Gly residues" evidence="2">
    <location>
        <begin position="788"/>
        <end position="799"/>
    </location>
</feature>
<feature type="compositionally biased region" description="Acidic residues" evidence="2">
    <location>
        <begin position="421"/>
        <end position="441"/>
    </location>
</feature>
<feature type="region of interest" description="Disordered" evidence="2">
    <location>
        <begin position="2289"/>
        <end position="2323"/>
    </location>
</feature>
<feature type="compositionally biased region" description="Polar residues" evidence="2">
    <location>
        <begin position="2311"/>
        <end position="2323"/>
    </location>
</feature>
<feature type="compositionally biased region" description="Basic and acidic residues" evidence="2">
    <location>
        <begin position="756"/>
        <end position="766"/>
    </location>
</feature>
<accession>A0A150G1G9</accession>
<feature type="region of interest" description="Disordered" evidence="2">
    <location>
        <begin position="1094"/>
        <end position="1118"/>
    </location>
</feature>
<feature type="region of interest" description="Disordered" evidence="2">
    <location>
        <begin position="16"/>
        <end position="92"/>
    </location>
</feature>
<feature type="coiled-coil region" evidence="1">
    <location>
        <begin position="2019"/>
        <end position="2060"/>
    </location>
</feature>
<feature type="compositionally biased region" description="Low complexity" evidence="2">
    <location>
        <begin position="1103"/>
        <end position="1112"/>
    </location>
</feature>
<dbReference type="OrthoDB" id="550732at2759"/>
<evidence type="ECO:0000256" key="2">
    <source>
        <dbReference type="SAM" id="MobiDB-lite"/>
    </source>
</evidence>
<feature type="compositionally biased region" description="Low complexity" evidence="2">
    <location>
        <begin position="1731"/>
        <end position="1743"/>
    </location>
</feature>
<feature type="region of interest" description="Disordered" evidence="2">
    <location>
        <begin position="1721"/>
        <end position="1748"/>
    </location>
</feature>
<feature type="compositionally biased region" description="Basic and acidic residues" evidence="2">
    <location>
        <begin position="38"/>
        <end position="53"/>
    </location>
</feature>
<feature type="compositionally biased region" description="Low complexity" evidence="2">
    <location>
        <begin position="497"/>
        <end position="510"/>
    </location>
</feature>
<feature type="region of interest" description="Disordered" evidence="2">
    <location>
        <begin position="664"/>
        <end position="735"/>
    </location>
</feature>
<name>A0A150G1G9_GONPE</name>
<feature type="compositionally biased region" description="Low complexity" evidence="2">
    <location>
        <begin position="465"/>
        <end position="485"/>
    </location>
</feature>
<feature type="region of interest" description="Disordered" evidence="2">
    <location>
        <begin position="1022"/>
        <end position="1064"/>
    </location>
</feature>
<dbReference type="STRING" id="33097.A0A150G1G9"/>
<feature type="region of interest" description="Disordered" evidence="2">
    <location>
        <begin position="2232"/>
        <end position="2261"/>
    </location>
</feature>
<feature type="compositionally biased region" description="Low complexity" evidence="2">
    <location>
        <begin position="850"/>
        <end position="873"/>
    </location>
</feature>
<feature type="region of interest" description="Disordered" evidence="2">
    <location>
        <begin position="2363"/>
        <end position="2430"/>
    </location>
</feature>
<feature type="compositionally biased region" description="Low complexity" evidence="2">
    <location>
        <begin position="1022"/>
        <end position="1041"/>
    </location>
</feature>
<protein>
    <submittedName>
        <fullName evidence="3">Uncharacterized protein</fullName>
    </submittedName>
</protein>
<feature type="coiled-coil region" evidence="1">
    <location>
        <begin position="1960"/>
        <end position="1987"/>
    </location>
</feature>
<feature type="compositionally biased region" description="Low complexity" evidence="2">
    <location>
        <begin position="2366"/>
        <end position="2382"/>
    </location>
</feature>
<organism evidence="3 4">
    <name type="scientific">Gonium pectorale</name>
    <name type="common">Green alga</name>
    <dbReference type="NCBI Taxonomy" id="33097"/>
    <lineage>
        <taxon>Eukaryota</taxon>
        <taxon>Viridiplantae</taxon>
        <taxon>Chlorophyta</taxon>
        <taxon>core chlorophytes</taxon>
        <taxon>Chlorophyceae</taxon>
        <taxon>CS clade</taxon>
        <taxon>Chlamydomonadales</taxon>
        <taxon>Volvocaceae</taxon>
        <taxon>Gonium</taxon>
    </lineage>
</organism>